<protein>
    <submittedName>
        <fullName evidence="6">ParB/RepB/Spo0J family partition protein</fullName>
    </submittedName>
</protein>
<dbReference type="GO" id="GO:0005694">
    <property type="term" value="C:chromosome"/>
    <property type="evidence" value="ECO:0007669"/>
    <property type="project" value="TreeGrafter"/>
</dbReference>
<dbReference type="PANTHER" id="PTHR33375:SF1">
    <property type="entry name" value="CHROMOSOME-PARTITIONING PROTEIN PARB-RELATED"/>
    <property type="match status" value="1"/>
</dbReference>
<dbReference type="SUPFAM" id="SSF110849">
    <property type="entry name" value="ParB/Sulfiredoxin"/>
    <property type="match status" value="1"/>
</dbReference>
<reference evidence="6 7" key="1">
    <citation type="submission" date="2019-08" db="EMBL/GenBank/DDBJ databases">
        <title>In-depth cultivation of the pig gut microbiome towards novel bacterial diversity and tailored functional studies.</title>
        <authorList>
            <person name="Wylensek D."/>
            <person name="Hitch T.C.A."/>
            <person name="Clavel T."/>
        </authorList>
    </citation>
    <scope>NUCLEOTIDE SEQUENCE [LARGE SCALE GENOMIC DNA]</scope>
    <source>
        <strain evidence="6 7">SM-530-WT-4B</strain>
    </source>
</reference>
<dbReference type="FunFam" id="1.10.10.2830:FF:000001">
    <property type="entry name" value="Chromosome partitioning protein ParB"/>
    <property type="match status" value="1"/>
</dbReference>
<feature type="region of interest" description="Disordered" evidence="4">
    <location>
        <begin position="1"/>
        <end position="36"/>
    </location>
</feature>
<accession>A0A6L5YCS9</accession>
<proteinExistence type="inferred from homology"/>
<keyword evidence="2" id="KW-0159">Chromosome partition</keyword>
<dbReference type="EMBL" id="VUNH01000007">
    <property type="protein sequence ID" value="MST55903.1"/>
    <property type="molecule type" value="Genomic_DNA"/>
</dbReference>
<dbReference type="CDD" id="cd00093">
    <property type="entry name" value="HTH_XRE"/>
    <property type="match status" value="1"/>
</dbReference>
<dbReference type="FunFam" id="3.90.1530.30:FF:000001">
    <property type="entry name" value="Chromosome partitioning protein ParB"/>
    <property type="match status" value="1"/>
</dbReference>
<dbReference type="InterPro" id="IPR003115">
    <property type="entry name" value="ParB_N"/>
</dbReference>
<dbReference type="InterPro" id="IPR041468">
    <property type="entry name" value="HTH_ParB/Spo0J"/>
</dbReference>
<evidence type="ECO:0000256" key="2">
    <source>
        <dbReference type="ARBA" id="ARBA00022829"/>
    </source>
</evidence>
<dbReference type="CDD" id="cd16393">
    <property type="entry name" value="SPO0J_N"/>
    <property type="match status" value="1"/>
</dbReference>
<dbReference type="InterPro" id="IPR036086">
    <property type="entry name" value="ParB/Sulfiredoxin_sf"/>
</dbReference>
<evidence type="ECO:0000256" key="4">
    <source>
        <dbReference type="SAM" id="MobiDB-lite"/>
    </source>
</evidence>
<dbReference type="InterPro" id="IPR004437">
    <property type="entry name" value="ParB/RepB/Spo0J"/>
</dbReference>
<dbReference type="InterPro" id="IPR050336">
    <property type="entry name" value="Chromosome_partition/occlusion"/>
</dbReference>
<evidence type="ECO:0000256" key="3">
    <source>
        <dbReference type="ARBA" id="ARBA00023125"/>
    </source>
</evidence>
<comment type="similarity">
    <text evidence="1">Belongs to the ParB family.</text>
</comment>
<comment type="caution">
    <text evidence="6">The sequence shown here is derived from an EMBL/GenBank/DDBJ whole genome shotgun (WGS) entry which is preliminary data.</text>
</comment>
<dbReference type="InterPro" id="IPR001387">
    <property type="entry name" value="Cro/C1-type_HTH"/>
</dbReference>
<dbReference type="GO" id="GO:0003677">
    <property type="term" value="F:DNA binding"/>
    <property type="evidence" value="ECO:0007669"/>
    <property type="project" value="UniProtKB-KW"/>
</dbReference>
<feature type="domain" description="HTH cro/C1-type" evidence="5">
    <location>
        <begin position="170"/>
        <end position="197"/>
    </location>
</feature>
<evidence type="ECO:0000256" key="1">
    <source>
        <dbReference type="ARBA" id="ARBA00006295"/>
    </source>
</evidence>
<keyword evidence="3" id="KW-0238">DNA-binding</keyword>
<feature type="compositionally biased region" description="Low complexity" evidence="4">
    <location>
        <begin position="9"/>
        <end position="25"/>
    </location>
</feature>
<gene>
    <name evidence="6" type="ORF">FYJ74_07645</name>
</gene>
<sequence length="335" mass="36847">MAVNRKNTAAAQAAKKSAASAKGQARVTAKPSESSAKSIIQAGRGLGALLARQNVSRVPQNSEIAPLADIEPNPDQPRKNFDAAALRELAASIKVHGLLQPLIVTPAPAKSSKKYRIVAGERRFHACELAELAEVPVRIVRGDEQLFSEIALVENLQREDLTVLETANALKVLMEKHQLTQNQLAERIGWSRSVVANKLRILSLPQCALDQVAAGNLSEGHAKALLSLKEPQKFIEELVTGCVAHHWSVHNLQKRVDSLNSRRVTVLYKAPQFDPWRPKGALKVARRLGLSFSVLGNERENRVVINGMRREQVERLFALLDREADFMSGDPDSNK</sequence>
<dbReference type="Pfam" id="PF02195">
    <property type="entry name" value="ParB_N"/>
    <property type="match status" value="1"/>
</dbReference>
<dbReference type="AlphaFoldDB" id="A0A6L5YCS9"/>
<dbReference type="SMART" id="SM00470">
    <property type="entry name" value="ParB"/>
    <property type="match status" value="1"/>
</dbReference>
<evidence type="ECO:0000313" key="6">
    <source>
        <dbReference type="EMBL" id="MST55903.1"/>
    </source>
</evidence>
<name>A0A6L5YCS9_9BACT</name>
<dbReference type="RefSeq" id="WP_154528988.1">
    <property type="nucleotide sequence ID" value="NZ_VUNH01000007.1"/>
</dbReference>
<organism evidence="6 7">
    <name type="scientific">Pyramidobacter porci</name>
    <dbReference type="NCBI Taxonomy" id="2605789"/>
    <lineage>
        <taxon>Bacteria</taxon>
        <taxon>Thermotogati</taxon>
        <taxon>Synergistota</taxon>
        <taxon>Synergistia</taxon>
        <taxon>Synergistales</taxon>
        <taxon>Dethiosulfovibrionaceae</taxon>
        <taxon>Pyramidobacter</taxon>
    </lineage>
</organism>
<dbReference type="SUPFAM" id="SSF109709">
    <property type="entry name" value="KorB DNA-binding domain-like"/>
    <property type="match status" value="1"/>
</dbReference>
<dbReference type="GO" id="GO:0007059">
    <property type="term" value="P:chromosome segregation"/>
    <property type="evidence" value="ECO:0007669"/>
    <property type="project" value="UniProtKB-KW"/>
</dbReference>
<evidence type="ECO:0000313" key="7">
    <source>
        <dbReference type="Proteomes" id="UP000473699"/>
    </source>
</evidence>
<dbReference type="Gene3D" id="3.90.1530.30">
    <property type="match status" value="1"/>
</dbReference>
<dbReference type="Pfam" id="PF17762">
    <property type="entry name" value="HTH_ParB"/>
    <property type="match status" value="1"/>
</dbReference>
<dbReference type="Gene3D" id="1.10.10.2830">
    <property type="match status" value="1"/>
</dbReference>
<evidence type="ECO:0000259" key="5">
    <source>
        <dbReference type="PROSITE" id="PS50943"/>
    </source>
</evidence>
<dbReference type="PROSITE" id="PS50943">
    <property type="entry name" value="HTH_CROC1"/>
    <property type="match status" value="1"/>
</dbReference>
<dbReference type="Proteomes" id="UP000473699">
    <property type="component" value="Unassembled WGS sequence"/>
</dbReference>
<keyword evidence="7" id="KW-1185">Reference proteome</keyword>
<dbReference type="PANTHER" id="PTHR33375">
    <property type="entry name" value="CHROMOSOME-PARTITIONING PROTEIN PARB-RELATED"/>
    <property type="match status" value="1"/>
</dbReference>
<dbReference type="GO" id="GO:0045881">
    <property type="term" value="P:positive regulation of sporulation resulting in formation of a cellular spore"/>
    <property type="evidence" value="ECO:0007669"/>
    <property type="project" value="TreeGrafter"/>
</dbReference>
<dbReference type="NCBIfam" id="TIGR00180">
    <property type="entry name" value="parB_part"/>
    <property type="match status" value="1"/>
</dbReference>